<proteinExistence type="predicted"/>
<evidence type="ECO:0000313" key="2">
    <source>
        <dbReference type="Proteomes" id="UP001165960"/>
    </source>
</evidence>
<evidence type="ECO:0000313" key="1">
    <source>
        <dbReference type="EMBL" id="KAJ9056905.1"/>
    </source>
</evidence>
<dbReference type="Proteomes" id="UP001165960">
    <property type="component" value="Unassembled WGS sequence"/>
</dbReference>
<keyword evidence="2" id="KW-1185">Reference proteome</keyword>
<organism evidence="1 2">
    <name type="scientific">Entomophthora muscae</name>
    <dbReference type="NCBI Taxonomy" id="34485"/>
    <lineage>
        <taxon>Eukaryota</taxon>
        <taxon>Fungi</taxon>
        <taxon>Fungi incertae sedis</taxon>
        <taxon>Zoopagomycota</taxon>
        <taxon>Entomophthoromycotina</taxon>
        <taxon>Entomophthoromycetes</taxon>
        <taxon>Entomophthorales</taxon>
        <taxon>Entomophthoraceae</taxon>
        <taxon>Entomophthora</taxon>
    </lineage>
</organism>
<accession>A0ACC2S3P2</accession>
<sequence>MQQPPLVKQFRTEGFNGYSVQFNPFFEHRLAVASSSNYGLVGNGRLWLLADSPQGVVVEKVFDTQDGLFDLCWSEINENQLVTGSGDGSIKLWDATLSDFPVMNWAEHEREVFGVSWNLVKKDIFLSSSWDQSIKLWGPERATSILTFKEHTDCVYSADWSPHDADVFASVSGDHTLKVWDVKSPRSTMTVPAHDHEILSMDWNKYRQGELVTGSADQSIKVWDLRQPRMPVSHLVGHQFAVRRVKCSPHHAGIIASASYDMTVRLWDLGRAGVDPLVHVHDGHGEFVLGVDFNLYLPNHIATCAWDEHVHLLHFPPLAD</sequence>
<reference evidence="1" key="1">
    <citation type="submission" date="2022-04" db="EMBL/GenBank/DDBJ databases">
        <title>Genome of the entomopathogenic fungus Entomophthora muscae.</title>
        <authorList>
            <person name="Elya C."/>
            <person name="Lovett B.R."/>
            <person name="Lee E."/>
            <person name="Macias A.M."/>
            <person name="Hajek A.E."/>
            <person name="De Bivort B.L."/>
            <person name="Kasson M.T."/>
            <person name="De Fine Licht H.H."/>
            <person name="Stajich J.E."/>
        </authorList>
    </citation>
    <scope>NUCLEOTIDE SEQUENCE</scope>
    <source>
        <strain evidence="1">Berkeley</strain>
    </source>
</reference>
<comment type="caution">
    <text evidence="1">The sequence shown here is derived from an EMBL/GenBank/DDBJ whole genome shotgun (WGS) entry which is preliminary data.</text>
</comment>
<protein>
    <submittedName>
        <fullName evidence="1">Peroxisomal targeting signal 2 receptor, variant 2</fullName>
    </submittedName>
</protein>
<keyword evidence="1" id="KW-0675">Receptor</keyword>
<dbReference type="EMBL" id="QTSX02005853">
    <property type="protein sequence ID" value="KAJ9056905.1"/>
    <property type="molecule type" value="Genomic_DNA"/>
</dbReference>
<name>A0ACC2S3P2_9FUNG</name>
<gene>
    <name evidence="1" type="primary">PEX7_1</name>
    <name evidence="1" type="ORF">DSO57_1027918</name>
</gene>